<dbReference type="EMBL" id="BEZZ01132029">
    <property type="protein sequence ID" value="GCC44589.1"/>
    <property type="molecule type" value="Genomic_DNA"/>
</dbReference>
<sequence length="82" mass="9009">MNALGNPVARALRFAELEASVAIDRRVLALHHRHEDLGLRKDLPDRRRGIGIGASCVVAAERLLLGADHVLRCPDIVGRGRR</sequence>
<comment type="caution">
    <text evidence="1">The sequence shown here is derived from an EMBL/GenBank/DDBJ whole genome shotgun (WGS) entry which is preliminary data.</text>
</comment>
<name>A0A401TPN8_CHIPU</name>
<keyword evidence="2" id="KW-1185">Reference proteome</keyword>
<organism evidence="1 2">
    <name type="scientific">Chiloscyllium punctatum</name>
    <name type="common">Brownbanded bambooshark</name>
    <name type="synonym">Hemiscyllium punctatum</name>
    <dbReference type="NCBI Taxonomy" id="137246"/>
    <lineage>
        <taxon>Eukaryota</taxon>
        <taxon>Metazoa</taxon>
        <taxon>Chordata</taxon>
        <taxon>Craniata</taxon>
        <taxon>Vertebrata</taxon>
        <taxon>Chondrichthyes</taxon>
        <taxon>Elasmobranchii</taxon>
        <taxon>Galeomorphii</taxon>
        <taxon>Galeoidea</taxon>
        <taxon>Orectolobiformes</taxon>
        <taxon>Hemiscylliidae</taxon>
        <taxon>Chiloscyllium</taxon>
    </lineage>
</organism>
<protein>
    <submittedName>
        <fullName evidence="1">Uncharacterized protein</fullName>
    </submittedName>
</protein>
<proteinExistence type="predicted"/>
<dbReference type="AlphaFoldDB" id="A0A401TPN8"/>
<gene>
    <name evidence="1" type="ORF">chiPu_0028464</name>
</gene>
<evidence type="ECO:0000313" key="1">
    <source>
        <dbReference type="EMBL" id="GCC44589.1"/>
    </source>
</evidence>
<dbReference type="Proteomes" id="UP000287033">
    <property type="component" value="Unassembled WGS sequence"/>
</dbReference>
<evidence type="ECO:0000313" key="2">
    <source>
        <dbReference type="Proteomes" id="UP000287033"/>
    </source>
</evidence>
<reference evidence="1 2" key="1">
    <citation type="journal article" date="2018" name="Nat. Ecol. Evol.">
        <title>Shark genomes provide insights into elasmobranch evolution and the origin of vertebrates.</title>
        <authorList>
            <person name="Hara Y"/>
            <person name="Yamaguchi K"/>
            <person name="Onimaru K"/>
            <person name="Kadota M"/>
            <person name="Koyanagi M"/>
            <person name="Keeley SD"/>
            <person name="Tatsumi K"/>
            <person name="Tanaka K"/>
            <person name="Motone F"/>
            <person name="Kageyama Y"/>
            <person name="Nozu R"/>
            <person name="Adachi N"/>
            <person name="Nishimura O"/>
            <person name="Nakagawa R"/>
            <person name="Tanegashima C"/>
            <person name="Kiyatake I"/>
            <person name="Matsumoto R"/>
            <person name="Murakumo K"/>
            <person name="Nishida K"/>
            <person name="Terakita A"/>
            <person name="Kuratani S"/>
            <person name="Sato K"/>
            <person name="Hyodo S Kuraku.S."/>
        </authorList>
    </citation>
    <scope>NUCLEOTIDE SEQUENCE [LARGE SCALE GENOMIC DNA]</scope>
</reference>
<feature type="non-terminal residue" evidence="1">
    <location>
        <position position="82"/>
    </location>
</feature>
<accession>A0A401TPN8</accession>